<dbReference type="GO" id="GO:0007188">
    <property type="term" value="P:adenylate cyclase-modulating G protein-coupled receptor signaling pathway"/>
    <property type="evidence" value="ECO:0007669"/>
    <property type="project" value="TreeGrafter"/>
</dbReference>
<dbReference type="FunFam" id="3.40.50.300:FF:000692">
    <property type="entry name" value="Guanine nucleotide-binding protein subunit alpha"/>
    <property type="match status" value="1"/>
</dbReference>
<keyword evidence="3 10" id="KW-0479">Metal-binding</keyword>
<dbReference type="GO" id="GO:0003924">
    <property type="term" value="F:GTPase activity"/>
    <property type="evidence" value="ECO:0007669"/>
    <property type="project" value="UniProtKB-UniRule"/>
</dbReference>
<dbReference type="AlphaFoldDB" id="A0A8S3Q356"/>
<dbReference type="PANTHER" id="PTHR10218">
    <property type="entry name" value="GTP-BINDING PROTEIN ALPHA SUBUNIT"/>
    <property type="match status" value="1"/>
</dbReference>
<dbReference type="Gene3D" id="1.10.400.10">
    <property type="entry name" value="GI Alpha 1, domain 2-like"/>
    <property type="match status" value="1"/>
</dbReference>
<evidence type="ECO:0000256" key="1">
    <source>
        <dbReference type="ARBA" id="ARBA00007976"/>
    </source>
</evidence>
<protein>
    <recommendedName>
        <fullName evidence="11">Guanine nucleotide-binding protein subunit alpha</fullName>
    </recommendedName>
</protein>
<evidence type="ECO:0000256" key="11">
    <source>
        <dbReference type="RuleBase" id="RU369122"/>
    </source>
</evidence>
<dbReference type="GO" id="GO:0005834">
    <property type="term" value="C:heterotrimeric G-protein complex"/>
    <property type="evidence" value="ECO:0007669"/>
    <property type="project" value="UniProtKB-UniRule"/>
</dbReference>
<evidence type="ECO:0000256" key="9">
    <source>
        <dbReference type="ARBA" id="ARBA00023288"/>
    </source>
</evidence>
<keyword evidence="8 11" id="KW-0807">Transducer</keyword>
<dbReference type="SUPFAM" id="SSF52540">
    <property type="entry name" value="P-loop containing nucleoside triphosphate hydrolases"/>
    <property type="match status" value="1"/>
</dbReference>
<name>A0A8S3Q356_MYTED</name>
<dbReference type="PRINTS" id="PR00318">
    <property type="entry name" value="GPROTEINA"/>
</dbReference>
<gene>
    <name evidence="12" type="ORF">MEDL_4706</name>
</gene>
<comment type="function">
    <text evidence="11">Guanine nucleotide-binding proteins (G proteins) are involved as modulators or transducers in various transmembrane signaling systems.</text>
</comment>
<evidence type="ECO:0000256" key="8">
    <source>
        <dbReference type="ARBA" id="ARBA00023224"/>
    </source>
</evidence>
<proteinExistence type="inferred from homology"/>
<dbReference type="GO" id="GO:0001664">
    <property type="term" value="F:G protein-coupled receptor binding"/>
    <property type="evidence" value="ECO:0007669"/>
    <property type="project" value="UniProtKB-UniRule"/>
</dbReference>
<evidence type="ECO:0000256" key="10">
    <source>
        <dbReference type="PIRSR" id="PIRSR601019-2"/>
    </source>
</evidence>
<dbReference type="InterPro" id="IPR001019">
    <property type="entry name" value="Gprotein_alpha_su"/>
</dbReference>
<dbReference type="GO" id="GO:0005737">
    <property type="term" value="C:cytoplasm"/>
    <property type="evidence" value="ECO:0007669"/>
    <property type="project" value="TreeGrafter"/>
</dbReference>
<comment type="similarity">
    <text evidence="1 11">Belongs to the G-alpha family. G(q) subfamily.</text>
</comment>
<dbReference type="GO" id="GO:0046872">
    <property type="term" value="F:metal ion binding"/>
    <property type="evidence" value="ECO:0007669"/>
    <property type="project" value="UniProtKB-UniRule"/>
</dbReference>
<dbReference type="InterPro" id="IPR011025">
    <property type="entry name" value="GproteinA_insert"/>
</dbReference>
<evidence type="ECO:0000256" key="2">
    <source>
        <dbReference type="ARBA" id="ARBA00011356"/>
    </source>
</evidence>
<comment type="subunit">
    <text evidence="2 11">G proteins are composed of 3 units; alpha, beta and gamma. The alpha chain contains the guanine nucleotide binding site.</text>
</comment>
<dbReference type="CDD" id="cd00066">
    <property type="entry name" value="G-alpha"/>
    <property type="match status" value="1"/>
</dbReference>
<keyword evidence="13" id="KW-1185">Reference proteome</keyword>
<keyword evidence="4 11" id="KW-0547">Nucleotide-binding</keyword>
<dbReference type="PANTHER" id="PTHR10218:SF329">
    <property type="entry name" value="GUANINE NUCLEOTIDE-BINDING PROTEIN G(Q) SUBUNIT ALPHA"/>
    <property type="match status" value="1"/>
</dbReference>
<evidence type="ECO:0000313" key="12">
    <source>
        <dbReference type="EMBL" id="CAG2189261.1"/>
    </source>
</evidence>
<keyword evidence="7" id="KW-0564">Palmitate</keyword>
<evidence type="ECO:0000256" key="5">
    <source>
        <dbReference type="ARBA" id="ARBA00022842"/>
    </source>
</evidence>
<dbReference type="SMART" id="SM00275">
    <property type="entry name" value="G_alpha"/>
    <property type="match status" value="1"/>
</dbReference>
<feature type="binding site" evidence="10">
    <location>
        <position position="171"/>
    </location>
    <ligand>
        <name>Mg(2+)</name>
        <dbReference type="ChEBI" id="CHEBI:18420"/>
    </ligand>
</feature>
<dbReference type="OrthoDB" id="5817230at2759"/>
<dbReference type="GO" id="GO:0031683">
    <property type="term" value="F:G-protein beta/gamma-subunit complex binding"/>
    <property type="evidence" value="ECO:0007669"/>
    <property type="project" value="UniProtKB-UniRule"/>
</dbReference>
<dbReference type="PROSITE" id="PS51882">
    <property type="entry name" value="G_ALPHA"/>
    <property type="match status" value="1"/>
</dbReference>
<dbReference type="InterPro" id="IPR027417">
    <property type="entry name" value="P-loop_NTPase"/>
</dbReference>
<keyword evidence="6 11" id="KW-0342">GTP-binding</keyword>
<keyword evidence="9" id="KW-0449">Lipoprotein</keyword>
<keyword evidence="5 10" id="KW-0460">Magnesium</keyword>
<evidence type="ECO:0000256" key="3">
    <source>
        <dbReference type="ARBA" id="ARBA00022723"/>
    </source>
</evidence>
<dbReference type="Proteomes" id="UP000683360">
    <property type="component" value="Unassembled WGS sequence"/>
</dbReference>
<dbReference type="GO" id="GO:0005525">
    <property type="term" value="F:GTP binding"/>
    <property type="evidence" value="ECO:0007669"/>
    <property type="project" value="UniProtKB-UniRule"/>
</dbReference>
<dbReference type="SUPFAM" id="SSF47895">
    <property type="entry name" value="Transducin (alpha subunit), insertion domain"/>
    <property type="match status" value="1"/>
</dbReference>
<comment type="caution">
    <text evidence="12">The sequence shown here is derived from an EMBL/GenBank/DDBJ whole genome shotgun (WGS) entry which is preliminary data.</text>
</comment>
<evidence type="ECO:0000256" key="7">
    <source>
        <dbReference type="ARBA" id="ARBA00023139"/>
    </source>
</evidence>
<dbReference type="EMBL" id="CAJPWZ010000288">
    <property type="protein sequence ID" value="CAG2189261.1"/>
    <property type="molecule type" value="Genomic_DNA"/>
</dbReference>
<feature type="binding site" evidence="10">
    <location>
        <position position="43"/>
    </location>
    <ligand>
        <name>Mg(2+)</name>
        <dbReference type="ChEBI" id="CHEBI:18420"/>
    </ligand>
</feature>
<dbReference type="Pfam" id="PF00503">
    <property type="entry name" value="G-alpha"/>
    <property type="match status" value="1"/>
</dbReference>
<sequence length="350" mass="41143">MLCFRSKQKKVNKQIEKRIQKDKNDLRKEINVLLLGTDQSGKSTLLRMLRVVQGDGYSDNEKRIFIVHIYNQVVNAIQELVDEMDLQNCHYKSPTNEVKQKNYTSNQTVNRDDMDTIKSLWADPGMRKCYKECKECQLTNSQRYFIDHIDRIAESNYIPTVYDILHCTINSCGITEHSYNIEGHLLRFIDIRGARTERRKWIHYFDNISVLMFIVALSDYNKIESYSDNENRLDIAKSLFKAIIDYPWFQNCGIMLFLSKKDIIEEQIMHTNLVDYFPEFRGPKKNAHEATEFIIKMFVELNTDHDRIIYPYSVCLLDAENVRSVLASAIKDMVMNQNLMKNTISTCCCF</sequence>
<accession>A0A8S3Q356</accession>
<evidence type="ECO:0000256" key="6">
    <source>
        <dbReference type="ARBA" id="ARBA00023134"/>
    </source>
</evidence>
<evidence type="ECO:0000256" key="4">
    <source>
        <dbReference type="ARBA" id="ARBA00022741"/>
    </source>
</evidence>
<evidence type="ECO:0000313" key="13">
    <source>
        <dbReference type="Proteomes" id="UP000683360"/>
    </source>
</evidence>
<dbReference type="Gene3D" id="3.40.50.300">
    <property type="entry name" value="P-loop containing nucleotide triphosphate hydrolases"/>
    <property type="match status" value="1"/>
</dbReference>
<organism evidence="12 13">
    <name type="scientific">Mytilus edulis</name>
    <name type="common">Blue mussel</name>
    <dbReference type="NCBI Taxonomy" id="6550"/>
    <lineage>
        <taxon>Eukaryota</taxon>
        <taxon>Metazoa</taxon>
        <taxon>Spiralia</taxon>
        <taxon>Lophotrochozoa</taxon>
        <taxon>Mollusca</taxon>
        <taxon>Bivalvia</taxon>
        <taxon>Autobranchia</taxon>
        <taxon>Pteriomorphia</taxon>
        <taxon>Mytilida</taxon>
        <taxon>Mytiloidea</taxon>
        <taxon>Mytilidae</taxon>
        <taxon>Mytilinae</taxon>
        <taxon>Mytilus</taxon>
    </lineage>
</organism>
<reference evidence="12" key="1">
    <citation type="submission" date="2021-03" db="EMBL/GenBank/DDBJ databases">
        <authorList>
            <person name="Bekaert M."/>
        </authorList>
    </citation>
    <scope>NUCLEOTIDE SEQUENCE</scope>
</reference>
<dbReference type="PRINTS" id="PR00442">
    <property type="entry name" value="GPROTEINAQ"/>
</dbReference>
<dbReference type="InterPro" id="IPR000654">
    <property type="entry name" value="Gprotein_alpha_Q"/>
</dbReference>